<dbReference type="InterPro" id="IPR005801">
    <property type="entry name" value="ADC_synthase"/>
</dbReference>
<keyword evidence="7" id="KW-0808">Transferase</keyword>
<evidence type="ECO:0000313" key="16">
    <source>
        <dbReference type="EMBL" id="CAD9651180.1"/>
    </source>
</evidence>
<evidence type="ECO:0000256" key="6">
    <source>
        <dbReference type="ARBA" id="ARBA00020654"/>
    </source>
</evidence>
<feature type="compositionally biased region" description="Basic and acidic residues" evidence="13">
    <location>
        <begin position="471"/>
        <end position="484"/>
    </location>
</feature>
<dbReference type="GO" id="GO:0046654">
    <property type="term" value="P:tetrahydrofolate biosynthetic process"/>
    <property type="evidence" value="ECO:0007669"/>
    <property type="project" value="UniProtKB-UniPathway"/>
</dbReference>
<feature type="region of interest" description="Disordered" evidence="13">
    <location>
        <begin position="627"/>
        <end position="695"/>
    </location>
</feature>
<dbReference type="SUPFAM" id="SSF56322">
    <property type="entry name" value="ADC synthase"/>
    <property type="match status" value="1"/>
</dbReference>
<dbReference type="GO" id="GO:0005737">
    <property type="term" value="C:cytoplasm"/>
    <property type="evidence" value="ECO:0007669"/>
    <property type="project" value="TreeGrafter"/>
</dbReference>
<dbReference type="Pfam" id="PF00117">
    <property type="entry name" value="GATase"/>
    <property type="match status" value="1"/>
</dbReference>
<proteinExistence type="inferred from homology"/>
<dbReference type="PANTHER" id="PTHR11236">
    <property type="entry name" value="AMINOBENZOATE/ANTHRANILATE SYNTHASE"/>
    <property type="match status" value="1"/>
</dbReference>
<evidence type="ECO:0000256" key="3">
    <source>
        <dbReference type="ARBA" id="ARBA00005970"/>
    </source>
</evidence>
<dbReference type="InterPro" id="IPR006221">
    <property type="entry name" value="TrpG/PapA_dom"/>
</dbReference>
<gene>
    <name evidence="16" type="ORF">NSPH01132_LOCUS972</name>
</gene>
<dbReference type="AlphaFoldDB" id="A0A7S2QU57"/>
<dbReference type="GO" id="GO:0046656">
    <property type="term" value="P:folic acid biosynthetic process"/>
    <property type="evidence" value="ECO:0007669"/>
    <property type="project" value="UniProtKB-KW"/>
</dbReference>
<feature type="region of interest" description="Disordered" evidence="13">
    <location>
        <begin position="1"/>
        <end position="24"/>
    </location>
</feature>
<evidence type="ECO:0000256" key="2">
    <source>
        <dbReference type="ARBA" id="ARBA00005009"/>
    </source>
</evidence>
<feature type="region of interest" description="Disordered" evidence="13">
    <location>
        <begin position="765"/>
        <end position="797"/>
    </location>
</feature>
<dbReference type="PRINTS" id="PR00096">
    <property type="entry name" value="GATASE"/>
</dbReference>
<comment type="pathway">
    <text evidence="2">Cofactor biosynthesis; tetrahydrofolate biosynthesis; 4-aminobenzoate from chorismate: step 1/2.</text>
</comment>
<dbReference type="GO" id="GO:0000162">
    <property type="term" value="P:L-tryptophan biosynthetic process"/>
    <property type="evidence" value="ECO:0007669"/>
    <property type="project" value="TreeGrafter"/>
</dbReference>
<reference evidence="16" key="1">
    <citation type="submission" date="2021-01" db="EMBL/GenBank/DDBJ databases">
        <authorList>
            <person name="Corre E."/>
            <person name="Pelletier E."/>
            <person name="Niang G."/>
            <person name="Scheremetjew M."/>
            <person name="Finn R."/>
            <person name="Kale V."/>
            <person name="Holt S."/>
            <person name="Cochrane G."/>
            <person name="Meng A."/>
            <person name="Brown T."/>
            <person name="Cohen L."/>
        </authorList>
    </citation>
    <scope>NUCLEOTIDE SEQUENCE</scope>
    <source>
        <strain evidence="16">BC52</strain>
    </source>
</reference>
<dbReference type="PROSITE" id="PS51273">
    <property type="entry name" value="GATASE_TYPE_1"/>
    <property type="match status" value="1"/>
</dbReference>
<dbReference type="NCBIfam" id="TIGR00566">
    <property type="entry name" value="trpG_papA"/>
    <property type="match status" value="1"/>
</dbReference>
<comment type="subunit">
    <text evidence="4">Tetramer of two components I and two components II.</text>
</comment>
<feature type="region of interest" description="Disordered" evidence="13">
    <location>
        <begin position="500"/>
        <end position="578"/>
    </location>
</feature>
<dbReference type="InterPro" id="IPR019999">
    <property type="entry name" value="Anth_synth_I-like"/>
</dbReference>
<dbReference type="PRINTS" id="PR00097">
    <property type="entry name" value="ANTSNTHASEII"/>
</dbReference>
<evidence type="ECO:0000256" key="10">
    <source>
        <dbReference type="ARBA" id="ARBA00031329"/>
    </source>
</evidence>
<evidence type="ECO:0000256" key="4">
    <source>
        <dbReference type="ARBA" id="ARBA00011743"/>
    </source>
</evidence>
<dbReference type="Gene3D" id="3.40.50.880">
    <property type="match status" value="1"/>
</dbReference>
<dbReference type="PRINTS" id="PR00099">
    <property type="entry name" value="CPSGATASE"/>
</dbReference>
<comment type="similarity">
    <text evidence="3">In the C-terminal section; belongs to the anthranilate synthase component I family.</text>
</comment>
<dbReference type="GO" id="GO:0046820">
    <property type="term" value="F:4-amino-4-deoxychorismate synthase activity"/>
    <property type="evidence" value="ECO:0007669"/>
    <property type="project" value="UniProtKB-EC"/>
</dbReference>
<evidence type="ECO:0000256" key="11">
    <source>
        <dbReference type="ARBA" id="ARBA00031904"/>
    </source>
</evidence>
<dbReference type="EMBL" id="HBHC01001628">
    <property type="protein sequence ID" value="CAD9651180.1"/>
    <property type="molecule type" value="Transcribed_RNA"/>
</dbReference>
<accession>A0A7S2QU57</accession>
<evidence type="ECO:0000256" key="7">
    <source>
        <dbReference type="ARBA" id="ARBA00022679"/>
    </source>
</evidence>
<dbReference type="SUPFAM" id="SSF52317">
    <property type="entry name" value="Class I glutamine amidotransferase-like"/>
    <property type="match status" value="1"/>
</dbReference>
<dbReference type="Pfam" id="PF00425">
    <property type="entry name" value="Chorismate_bind"/>
    <property type="match status" value="1"/>
</dbReference>
<feature type="domain" description="Chorismate-utilising enzyme C-terminal" evidence="15">
    <location>
        <begin position="833"/>
        <end position="1139"/>
    </location>
</feature>
<feature type="domain" description="Glutamine amidotransferase" evidence="14">
    <location>
        <begin position="32"/>
        <end position="225"/>
    </location>
</feature>
<protein>
    <recommendedName>
        <fullName evidence="6">Anthranilate synthase component 2</fullName>
        <ecNumber evidence="5">2.6.1.85</ecNumber>
    </recommendedName>
    <alternativeName>
        <fullName evidence="12">Anthranilate synthase, glutamine amidotransferase component</fullName>
    </alternativeName>
    <alternativeName>
        <fullName evidence="10">Para-aminobenzoate synthase</fullName>
    </alternativeName>
    <alternativeName>
        <fullName evidence="11">p-aminobenzoic acid synthase</fullName>
    </alternativeName>
</protein>
<organism evidence="16">
    <name type="scientific">Norrisiella sphaerica</name>
    <dbReference type="NCBI Taxonomy" id="552664"/>
    <lineage>
        <taxon>Eukaryota</taxon>
        <taxon>Sar</taxon>
        <taxon>Rhizaria</taxon>
        <taxon>Cercozoa</taxon>
        <taxon>Chlorarachniophyceae</taxon>
        <taxon>Norrisiella</taxon>
    </lineage>
</organism>
<name>A0A7S2QU57_9EUKA</name>
<dbReference type="InterPro" id="IPR029062">
    <property type="entry name" value="Class_I_gatase-like"/>
</dbReference>
<dbReference type="CDD" id="cd01743">
    <property type="entry name" value="GATase1_Anthranilate_Synthase"/>
    <property type="match status" value="1"/>
</dbReference>
<feature type="region of interest" description="Disordered" evidence="13">
    <location>
        <begin position="471"/>
        <end position="490"/>
    </location>
</feature>
<feature type="compositionally biased region" description="Basic and acidic residues" evidence="13">
    <location>
        <begin position="681"/>
        <end position="695"/>
    </location>
</feature>
<feature type="region of interest" description="Disordered" evidence="13">
    <location>
        <begin position="919"/>
        <end position="940"/>
    </location>
</feature>
<feature type="compositionally biased region" description="Basic and acidic residues" evidence="13">
    <location>
        <begin position="930"/>
        <end position="940"/>
    </location>
</feature>
<feature type="compositionally biased region" description="Low complexity" evidence="13">
    <location>
        <begin position="569"/>
        <end position="578"/>
    </location>
</feature>
<dbReference type="FunFam" id="3.40.50.880:FF:000003">
    <property type="entry name" value="Anthranilate synthase component II"/>
    <property type="match status" value="1"/>
</dbReference>
<dbReference type="PANTHER" id="PTHR11236:SF18">
    <property type="entry name" value="AMINODEOXYCHORISMATE SYNTHASE"/>
    <property type="match status" value="1"/>
</dbReference>
<evidence type="ECO:0000256" key="13">
    <source>
        <dbReference type="SAM" id="MobiDB-lite"/>
    </source>
</evidence>
<evidence type="ECO:0000256" key="9">
    <source>
        <dbReference type="ARBA" id="ARBA00022962"/>
    </source>
</evidence>
<dbReference type="Gene3D" id="3.60.120.10">
    <property type="entry name" value="Anthranilate synthase"/>
    <property type="match status" value="3"/>
</dbReference>
<feature type="compositionally biased region" description="Basic and acidic residues" evidence="13">
    <location>
        <begin position="552"/>
        <end position="566"/>
    </location>
</feature>
<evidence type="ECO:0000256" key="8">
    <source>
        <dbReference type="ARBA" id="ARBA00022909"/>
    </source>
</evidence>
<dbReference type="InterPro" id="IPR017926">
    <property type="entry name" value="GATASE"/>
</dbReference>
<feature type="compositionally biased region" description="Polar residues" evidence="13">
    <location>
        <begin position="770"/>
        <end position="792"/>
    </location>
</feature>
<sequence length="1162" mass="129595">MHPVANPHAPTHASPEREQQQGKRKRPVLRILLIDNYDSFTYNIYQSLSKLNGGVPPLVLRNDVTWESVALSLRYMDGIVLGPGPGHPSVPSDFGVCARLLTEAKVPIFGICLGHQGMATVWGGKVVRARAPMHGRLSQVKHDGTGLFKDIPQNFSVVRYNSLLVCSKSLPSLLKTTAWAKDSSSSSGLKEIMGLKHREKSIFGVQFHPESVCTQYGEKIFANFLNMCPKRREEHQQPLSFAHQSLEIPKKISFTEVYPDQYTLSSKPREHVVGSQAKKYFSPLSSASVSEGERKKEGYKTETAGCLLTTEPLAKMRMEEDTARWTLHAEQLNSYAQTDRVFKKLFADCPVSFWLDSSKLDSACSDTKRGPRFSYMGSGGGKNSIMLKFDSAKRELELAEGNGKGDYAFVRRKTLKETKSDLFTEIDCLLKTRTPENISSPRFRDLPFPLDGGFVGYVGYEAKSESIINEGGKRKEEEKQEKGNAKAQRLGRAYSWRELLNSNNDDDDNNNRSSSSYNSNEDHVHPDNTASSGKIAESVTMPQMKFPGKPGPDMERDTMKEREGSAEPKSCSGGKSSSKCQEWATQPDACLFIADRIVVFDHWERKCYAVLLERDGGESSALAHARVQTNEEESAKTEGSLEPNTGRELNGLVDTGGRASLKSREGNIARCGTPWTKNSNAKRERADHKGKVQRARRNDEICGNISVSIFSEKAEKTRAESYDKYSPQPLSPSLFEMNSERWVAYVNSVLRQCQGSTDATQFEEKENPLQMKQENYSTKTQITSSQASTLPESSVKRDHKLLEKSGEAAHSPTMPETSRWGMNTYLGDVRWGEKAYKERIRRCQELIQDGESYELCLTNQMLLSDKSMELVKDPLDFYLSLRRTNPAPYGAFFSFRGKYFGEGHQNGVWNRKGCSVSHESQSPSCLGLSRGERKNGDGKSESREFCILSCSPERFLRITKAGEVESKPIKGTRPRGRNEKEDREIIQELKNSEKDFAENLMIVDLTRNDLGRVCVPGSISVPKLMHVETYATVHQLVSTIRGELGGQSTPLDALKAAFPPGSMTGAPKKRSTELLDVIEGGRRGIYSGCIGFIGFGGAVDLNVVIRTVVWSPERMTLGTGGAIIHVSDVEEEHIEMILKTRGIFMALRNFENEQKKSSLLGN</sequence>
<dbReference type="EC" id="2.6.1.85" evidence="5"/>
<dbReference type="UniPathway" id="UPA00077">
    <property type="reaction ID" value="UER00149"/>
</dbReference>
<evidence type="ECO:0000256" key="1">
    <source>
        <dbReference type="ARBA" id="ARBA00001000"/>
    </source>
</evidence>
<evidence type="ECO:0000256" key="12">
    <source>
        <dbReference type="ARBA" id="ARBA00082672"/>
    </source>
</evidence>
<keyword evidence="9" id="KW-0315">Glutamine amidotransferase</keyword>
<evidence type="ECO:0000256" key="5">
    <source>
        <dbReference type="ARBA" id="ARBA00013139"/>
    </source>
</evidence>
<dbReference type="InterPro" id="IPR015890">
    <property type="entry name" value="Chorismate_C"/>
</dbReference>
<dbReference type="GO" id="GO:0008153">
    <property type="term" value="P:4-aminobenzoate biosynthetic process"/>
    <property type="evidence" value="ECO:0007669"/>
    <property type="project" value="TreeGrafter"/>
</dbReference>
<comment type="catalytic activity">
    <reaction evidence="1">
        <text>chorismate + L-glutamine = 4-amino-4-deoxychorismate + L-glutamate</text>
        <dbReference type="Rhea" id="RHEA:11672"/>
        <dbReference type="ChEBI" id="CHEBI:29748"/>
        <dbReference type="ChEBI" id="CHEBI:29985"/>
        <dbReference type="ChEBI" id="CHEBI:58359"/>
        <dbReference type="ChEBI" id="CHEBI:58406"/>
        <dbReference type="EC" id="2.6.1.85"/>
    </reaction>
</comment>
<evidence type="ECO:0000259" key="15">
    <source>
        <dbReference type="Pfam" id="PF00425"/>
    </source>
</evidence>
<evidence type="ECO:0000259" key="14">
    <source>
        <dbReference type="Pfam" id="PF00117"/>
    </source>
</evidence>
<keyword evidence="8" id="KW-0289">Folate biosynthesis</keyword>